<organism evidence="1 2">
    <name type="scientific">Bos mutus</name>
    <name type="common">wild yak</name>
    <dbReference type="NCBI Taxonomy" id="72004"/>
    <lineage>
        <taxon>Eukaryota</taxon>
        <taxon>Metazoa</taxon>
        <taxon>Chordata</taxon>
        <taxon>Craniata</taxon>
        <taxon>Vertebrata</taxon>
        <taxon>Euteleostomi</taxon>
        <taxon>Mammalia</taxon>
        <taxon>Eutheria</taxon>
        <taxon>Laurasiatheria</taxon>
        <taxon>Artiodactyla</taxon>
        <taxon>Ruminantia</taxon>
        <taxon>Pecora</taxon>
        <taxon>Bovidae</taxon>
        <taxon>Bovinae</taxon>
        <taxon>Bos</taxon>
    </lineage>
</organism>
<dbReference type="Proteomes" id="UP000322234">
    <property type="component" value="Unassembled WGS sequence"/>
</dbReference>
<evidence type="ECO:0008006" key="3">
    <source>
        <dbReference type="Google" id="ProtNLM"/>
    </source>
</evidence>
<proteinExistence type="predicted"/>
<comment type="caution">
    <text evidence="1">The sequence shown here is derived from an EMBL/GenBank/DDBJ whole genome shotgun (WGS) entry which is preliminary data.</text>
</comment>
<dbReference type="Gene3D" id="3.30.200.20">
    <property type="entry name" value="Phosphorylase Kinase, domain 1"/>
    <property type="match status" value="1"/>
</dbReference>
<evidence type="ECO:0000313" key="1">
    <source>
        <dbReference type="EMBL" id="MXQ87830.1"/>
    </source>
</evidence>
<keyword evidence="2" id="KW-1185">Reference proteome</keyword>
<gene>
    <name evidence="1" type="ORF">E5288_WYG015373</name>
</gene>
<accession>A0A6B0RCX2</accession>
<sequence>MKWDLTVASAPEMMSKVMGATSIVYRCKQKGTQKPYALKVLKKTILEHVTVLRQQTLKGCSRLNCRKYEAYLKLSAAGPLGHLLEEFSASSVLKWK</sequence>
<evidence type="ECO:0000313" key="2">
    <source>
        <dbReference type="Proteomes" id="UP000322234"/>
    </source>
</evidence>
<protein>
    <recommendedName>
        <fullName evidence="3">Protein kinase domain-containing protein</fullName>
    </recommendedName>
</protein>
<dbReference type="EMBL" id="VBQZ03000041">
    <property type="protein sequence ID" value="MXQ87830.1"/>
    <property type="molecule type" value="Genomic_DNA"/>
</dbReference>
<dbReference type="AlphaFoldDB" id="A0A6B0RCX2"/>
<name>A0A6B0RCX2_9CETA</name>
<reference evidence="1" key="1">
    <citation type="submission" date="2019-10" db="EMBL/GenBank/DDBJ databases">
        <title>The sequence and de novo assembly of the wild yak genome.</title>
        <authorList>
            <person name="Liu Y."/>
        </authorList>
    </citation>
    <scope>NUCLEOTIDE SEQUENCE [LARGE SCALE GENOMIC DNA]</scope>
    <source>
        <strain evidence="1">WY2019</strain>
    </source>
</reference>